<dbReference type="EMBL" id="CAXAMM010000891">
    <property type="protein sequence ID" value="CAK8989444.1"/>
    <property type="molecule type" value="Genomic_DNA"/>
</dbReference>
<keyword evidence="11" id="KW-1185">Reference proteome</keyword>
<evidence type="ECO:0000256" key="3">
    <source>
        <dbReference type="ARBA" id="ARBA00022723"/>
    </source>
</evidence>
<keyword evidence="4" id="KW-0560">Oxidoreductase</keyword>
<dbReference type="Pfam" id="PF04551">
    <property type="entry name" value="GcpE"/>
    <property type="match status" value="1"/>
</dbReference>
<protein>
    <submittedName>
        <fullName evidence="10">Chloroplastic (1-hydroxy-2-methyl-2-(E)-butenyl 4-diphosphate synthase)</fullName>
    </submittedName>
</protein>
<evidence type="ECO:0000256" key="6">
    <source>
        <dbReference type="ARBA" id="ARBA00023014"/>
    </source>
</evidence>
<dbReference type="SUPFAM" id="SSF56014">
    <property type="entry name" value="Nitrite and sulphite reductase 4Fe-4S domain-like"/>
    <property type="match status" value="1"/>
</dbReference>
<proteinExistence type="inferred from homology"/>
<comment type="cofactor">
    <cofactor evidence="1">
        <name>[4Fe-4S] cluster</name>
        <dbReference type="ChEBI" id="CHEBI:49883"/>
    </cofactor>
</comment>
<keyword evidence="7" id="KW-0414">Isoprene biosynthesis</keyword>
<dbReference type="InterPro" id="IPR058578">
    <property type="entry name" value="IspG_TIM"/>
</dbReference>
<dbReference type="InterPro" id="IPR058579">
    <property type="entry name" value="IspG_C"/>
</dbReference>
<feature type="domain" description="IspG TIM-barrel" evidence="8">
    <location>
        <begin position="94"/>
        <end position="364"/>
    </location>
</feature>
<dbReference type="InterPro" id="IPR004588">
    <property type="entry name" value="IspG_bac-typ"/>
</dbReference>
<comment type="caution">
    <text evidence="10">The sequence shown here is derived from an EMBL/GenBank/DDBJ whole genome shotgun (WGS) entry which is preliminary data.</text>
</comment>
<keyword evidence="3" id="KW-0479">Metal-binding</keyword>
<dbReference type="InterPro" id="IPR045854">
    <property type="entry name" value="NO2/SO3_Rdtase_4Fe4S_sf"/>
</dbReference>
<evidence type="ECO:0000259" key="9">
    <source>
        <dbReference type="Pfam" id="PF26540"/>
    </source>
</evidence>
<dbReference type="PANTHER" id="PTHR30454">
    <property type="entry name" value="4-HYDROXY-3-METHYLBUT-2-EN-1-YL DIPHOSPHATE SYNTHASE"/>
    <property type="match status" value="1"/>
</dbReference>
<evidence type="ECO:0000256" key="5">
    <source>
        <dbReference type="ARBA" id="ARBA00023004"/>
    </source>
</evidence>
<keyword evidence="2" id="KW-0004">4Fe-4S</keyword>
<accession>A0ABP0HGV6</accession>
<reference evidence="10 11" key="1">
    <citation type="submission" date="2024-02" db="EMBL/GenBank/DDBJ databases">
        <authorList>
            <person name="Chen Y."/>
            <person name="Shah S."/>
            <person name="Dougan E. K."/>
            <person name="Thang M."/>
            <person name="Chan C."/>
        </authorList>
    </citation>
    <scope>NUCLEOTIDE SEQUENCE [LARGE SCALE GENOMIC DNA]</scope>
</reference>
<name>A0ABP0HGV6_9DINO</name>
<keyword evidence="6" id="KW-0411">Iron-sulfur</keyword>
<evidence type="ECO:0000313" key="10">
    <source>
        <dbReference type="EMBL" id="CAK8989444.1"/>
    </source>
</evidence>
<dbReference type="PIRSF" id="PIRSF037336">
    <property type="entry name" value="IspG_like"/>
    <property type="match status" value="1"/>
</dbReference>
<feature type="domain" description="IspG C-terminal" evidence="9">
    <location>
        <begin position="634"/>
        <end position="722"/>
    </location>
</feature>
<dbReference type="Gene3D" id="3.20.20.20">
    <property type="entry name" value="Dihydropteroate synthase-like"/>
    <property type="match status" value="1"/>
</dbReference>
<dbReference type="Gene3D" id="3.30.413.10">
    <property type="entry name" value="Sulfite Reductase Hemoprotein, domain 1"/>
    <property type="match status" value="1"/>
</dbReference>
<evidence type="ECO:0000259" key="8">
    <source>
        <dbReference type="Pfam" id="PF04551"/>
    </source>
</evidence>
<evidence type="ECO:0000256" key="2">
    <source>
        <dbReference type="ARBA" id="ARBA00022485"/>
    </source>
</evidence>
<dbReference type="PANTHER" id="PTHR30454:SF0">
    <property type="entry name" value="4-HYDROXY-3-METHYLBUT-2-EN-1-YL DIPHOSPHATE SYNTHASE (FERREDOXIN), CHLOROPLASTIC"/>
    <property type="match status" value="1"/>
</dbReference>
<evidence type="ECO:0000313" key="11">
    <source>
        <dbReference type="Proteomes" id="UP001642464"/>
    </source>
</evidence>
<evidence type="ECO:0000256" key="4">
    <source>
        <dbReference type="ARBA" id="ARBA00023002"/>
    </source>
</evidence>
<dbReference type="HAMAP" id="MF_00159">
    <property type="entry name" value="IspG"/>
    <property type="match status" value="1"/>
</dbReference>
<dbReference type="Pfam" id="PF26540">
    <property type="entry name" value="GcpE_C"/>
    <property type="match status" value="1"/>
</dbReference>
<keyword evidence="5" id="KW-0408">Iron</keyword>
<dbReference type="NCBIfam" id="TIGR00612">
    <property type="entry name" value="ispG_gcpE"/>
    <property type="match status" value="1"/>
</dbReference>
<dbReference type="InterPro" id="IPR017178">
    <property type="entry name" value="IspG_atypical"/>
</dbReference>
<evidence type="ECO:0000256" key="1">
    <source>
        <dbReference type="ARBA" id="ARBA00001966"/>
    </source>
</evidence>
<dbReference type="InterPro" id="IPR011005">
    <property type="entry name" value="Dihydropteroate_synth-like_sf"/>
</dbReference>
<organism evidence="10 11">
    <name type="scientific">Durusdinium trenchii</name>
    <dbReference type="NCBI Taxonomy" id="1381693"/>
    <lineage>
        <taxon>Eukaryota</taxon>
        <taxon>Sar</taxon>
        <taxon>Alveolata</taxon>
        <taxon>Dinophyceae</taxon>
        <taxon>Suessiales</taxon>
        <taxon>Symbiodiniaceae</taxon>
        <taxon>Durusdinium</taxon>
    </lineage>
</organism>
<sequence>MALAPAFVSAGGPIQRPAVERPSVAVSTPELASSPGSQASKALAAGSLALVLGSRAKPRQSRKGLRVVPTRTVRNAAPPGVYCESAEKCIRRKTRTVYVGEVPVGSEHPIATQTMTTTLTSDVDGTVEQIMKCAEMGIDIVRVTVQGMTEAKACEHIKKKLLEKGCKTPIVADIHFTPKVALVCADFVDKVRVNPGNFADGRKSFDTISELTEEDVKEAQEAIEEALTPLVLKLKEQGKAMRIGVNHGSLAERILFQYGDSPEGMVASAIEFGEICRKHDYHDFIFSMKSSNPQVMVNAYRQLAREMYKLGWDYPLHLGVTEAGGGADGRIKSAVGIGALLLDGLGDTIRVSLTEDPEFEAKPCIALRGAAEEALSKGVEPFDEHTKRREGVFYRRECSWPIDVPLNHDGSVFARMSVKELADLDIQKLCDRLGLRLRADGDVQMEWKSVDAVVLDGMVTPNVGVKLKTLLDVPTGVICKAGPNVPEGATVMVTAAEAAKGDKMDERLGGYAIVFDGEESEEMMLDAINKTSPRFALLKPNARHGRTFVSRRFFAKLSQCKSSVPVMLWFEYPKEDGKDQDDVVVDASADFGSLFVDGMGEGLLWDAEELSADMLRESSFNLLQASRMRISKTEFISCPSCGRTLFNLQETTAKIQERTGHLPGVRIAVMGCIVNGPGEMADADFGYVGSGVGKVDLYVKYDCVKRGIPSENAVEALVDLIKENDRWTEPADAEDVEAEVGAVAVL</sequence>
<gene>
    <name evidence="10" type="ORF">SCF082_LOCUS1805</name>
</gene>
<dbReference type="Proteomes" id="UP001642464">
    <property type="component" value="Unassembled WGS sequence"/>
</dbReference>
<evidence type="ECO:0000256" key="7">
    <source>
        <dbReference type="ARBA" id="ARBA00023229"/>
    </source>
</evidence>